<evidence type="ECO:0000313" key="3">
    <source>
        <dbReference type="EMBL" id="AQQ55251.1"/>
    </source>
</evidence>
<feature type="compositionally biased region" description="Low complexity" evidence="1">
    <location>
        <begin position="259"/>
        <end position="270"/>
    </location>
</feature>
<gene>
    <name evidence="3" type="ORF">B0X71_18890</name>
</gene>
<dbReference type="EMBL" id="CP019641">
    <property type="protein sequence ID" value="AQQ55251.1"/>
    <property type="molecule type" value="Genomic_DNA"/>
</dbReference>
<proteinExistence type="predicted"/>
<geneLocation type="plasmid" evidence="3 4">
    <name>unnamed1</name>
</geneLocation>
<dbReference type="OrthoDB" id="1695311at2"/>
<organism evidence="3 4">
    <name type="scientific">Planococcus lenghuensis</name>
    <dbReference type="NCBI Taxonomy" id="2213202"/>
    <lineage>
        <taxon>Bacteria</taxon>
        <taxon>Bacillati</taxon>
        <taxon>Bacillota</taxon>
        <taxon>Bacilli</taxon>
        <taxon>Bacillales</taxon>
        <taxon>Caryophanaceae</taxon>
        <taxon>Planococcus</taxon>
    </lineage>
</organism>
<evidence type="ECO:0000256" key="1">
    <source>
        <dbReference type="SAM" id="MobiDB-lite"/>
    </source>
</evidence>
<accession>A0A1Q2L4A4</accession>
<dbReference type="KEGG" id="pmar:B0X71_18890"/>
<dbReference type="Proteomes" id="UP000188184">
    <property type="component" value="Plasmid unnamed1"/>
</dbReference>
<feature type="compositionally biased region" description="Basic and acidic residues" evidence="1">
    <location>
        <begin position="309"/>
        <end position="333"/>
    </location>
</feature>
<keyword evidence="4" id="KW-1185">Reference proteome</keyword>
<keyword evidence="3" id="KW-0614">Plasmid</keyword>
<reference evidence="3 4" key="1">
    <citation type="submission" date="2017-02" db="EMBL/GenBank/DDBJ databases">
        <title>The complete genomic sequence of a novel cold adapted crude oil-degrading bacterium Planococcus qaidamina Y42.</title>
        <authorList>
            <person name="Yang R."/>
        </authorList>
    </citation>
    <scope>NUCLEOTIDE SEQUENCE [LARGE SCALE GENOMIC DNA]</scope>
    <source>
        <strain evidence="3 4">Y42</strain>
        <plasmid evidence="3 4">unnamed1</plasmid>
    </source>
</reference>
<feature type="compositionally biased region" description="Basic and acidic residues" evidence="1">
    <location>
        <begin position="272"/>
        <end position="295"/>
    </location>
</feature>
<feature type="domain" description="Replication initiator A N-terminal" evidence="2">
    <location>
        <begin position="14"/>
        <end position="88"/>
    </location>
</feature>
<protein>
    <recommendedName>
        <fullName evidence="2">Replication initiator A N-terminal domain-containing protein</fullName>
    </recommendedName>
</protein>
<sequence length="333" mass="38934">MTKKYNIQEETAERFYRLPKLFFTSSRYKKMSNDAKIAFAILQDRLELSIRNSWYDEEGNIYFLYGNEHLGEILNCSKPTVIKIKKELQKAELLEEKRMGLSQSNRLYLLKPVAEEEDVEEIHSPKKDTETLGAQQKLKNLTSRSKKSLPQEVKDFNPNDTDFSDTDFKETENKIHPSPSDTDIPEVLQQVLSKNQKRLMDDQINVDEIILHYRAHKDVLTDYQYANAVQFSLEKTPGRIQNITARLTKAVADKKKWLQQQSQPVQAPVAGRQEKLPDWYEEYRHEDANKEKKTASADSEEQTSSPRNFEAEKQALLKELDEKRQRSMSERLN</sequence>
<evidence type="ECO:0000313" key="4">
    <source>
        <dbReference type="Proteomes" id="UP000188184"/>
    </source>
</evidence>
<name>A0A1Q2L4A4_9BACL</name>
<dbReference type="Pfam" id="PF06970">
    <property type="entry name" value="RepA_N"/>
    <property type="match status" value="1"/>
</dbReference>
<dbReference type="InterPro" id="IPR010724">
    <property type="entry name" value="RepA_N"/>
</dbReference>
<feature type="region of interest" description="Disordered" evidence="1">
    <location>
        <begin position="143"/>
        <end position="166"/>
    </location>
</feature>
<evidence type="ECO:0000259" key="2">
    <source>
        <dbReference type="Pfam" id="PF06970"/>
    </source>
</evidence>
<feature type="region of interest" description="Disordered" evidence="1">
    <location>
        <begin position="258"/>
        <end position="333"/>
    </location>
</feature>
<dbReference type="AlphaFoldDB" id="A0A1Q2L4A4"/>